<reference evidence="10" key="1">
    <citation type="journal article" date="2021" name="Nat. Commun.">
        <title>Genetic determinants of endophytism in the Arabidopsis root mycobiome.</title>
        <authorList>
            <person name="Mesny F."/>
            <person name="Miyauchi S."/>
            <person name="Thiergart T."/>
            <person name="Pickel B."/>
            <person name="Atanasova L."/>
            <person name="Karlsson M."/>
            <person name="Huettel B."/>
            <person name="Barry K.W."/>
            <person name="Haridas S."/>
            <person name="Chen C."/>
            <person name="Bauer D."/>
            <person name="Andreopoulos W."/>
            <person name="Pangilinan J."/>
            <person name="LaButti K."/>
            <person name="Riley R."/>
            <person name="Lipzen A."/>
            <person name="Clum A."/>
            <person name="Drula E."/>
            <person name="Henrissat B."/>
            <person name="Kohler A."/>
            <person name="Grigoriev I.V."/>
            <person name="Martin F.M."/>
            <person name="Hacquard S."/>
        </authorList>
    </citation>
    <scope>NUCLEOTIDE SEQUENCE</scope>
    <source>
        <strain evidence="10">MPI-SDFR-AT-0117</strain>
    </source>
</reference>
<accession>A0A9P8V171</accession>
<dbReference type="AlphaFoldDB" id="A0A9P8V171"/>
<dbReference type="PANTHER" id="PTHR24305">
    <property type="entry name" value="CYTOCHROME P450"/>
    <property type="match status" value="1"/>
</dbReference>
<dbReference type="InterPro" id="IPR050121">
    <property type="entry name" value="Cytochrome_P450_monoxygenase"/>
</dbReference>
<feature type="transmembrane region" description="Helical" evidence="9">
    <location>
        <begin position="72"/>
        <end position="93"/>
    </location>
</feature>
<keyword evidence="7" id="KW-0503">Monooxygenase</keyword>
<name>A0A9P8V171_9PEZI</name>
<evidence type="ECO:0000256" key="9">
    <source>
        <dbReference type="SAM" id="Phobius"/>
    </source>
</evidence>
<dbReference type="InterPro" id="IPR001128">
    <property type="entry name" value="Cyt_P450"/>
</dbReference>
<dbReference type="Pfam" id="PF00067">
    <property type="entry name" value="p450"/>
    <property type="match status" value="1"/>
</dbReference>
<keyword evidence="11" id="KW-1185">Reference proteome</keyword>
<evidence type="ECO:0000256" key="5">
    <source>
        <dbReference type="ARBA" id="ARBA00023002"/>
    </source>
</evidence>
<dbReference type="PRINTS" id="PR00463">
    <property type="entry name" value="EP450I"/>
</dbReference>
<dbReference type="GO" id="GO:0020037">
    <property type="term" value="F:heme binding"/>
    <property type="evidence" value="ECO:0007669"/>
    <property type="project" value="InterPro"/>
</dbReference>
<evidence type="ECO:0000256" key="1">
    <source>
        <dbReference type="ARBA" id="ARBA00001971"/>
    </source>
</evidence>
<feature type="binding site" description="axial binding residue" evidence="8">
    <location>
        <position position="500"/>
    </location>
    <ligand>
        <name>heme</name>
        <dbReference type="ChEBI" id="CHEBI:30413"/>
    </ligand>
    <ligandPart>
        <name>Fe</name>
        <dbReference type="ChEBI" id="CHEBI:18248"/>
    </ligandPart>
</feature>
<evidence type="ECO:0000256" key="8">
    <source>
        <dbReference type="PIRSR" id="PIRSR602401-1"/>
    </source>
</evidence>
<comment type="similarity">
    <text evidence="2">Belongs to the cytochrome P450 family.</text>
</comment>
<dbReference type="Gene3D" id="1.10.630.10">
    <property type="entry name" value="Cytochrome P450"/>
    <property type="match status" value="1"/>
</dbReference>
<evidence type="ECO:0000256" key="3">
    <source>
        <dbReference type="ARBA" id="ARBA00022617"/>
    </source>
</evidence>
<dbReference type="OrthoDB" id="6692864at2759"/>
<comment type="caution">
    <text evidence="10">The sequence shown here is derived from an EMBL/GenBank/DDBJ whole genome shotgun (WGS) entry which is preliminary data.</text>
</comment>
<dbReference type="Proteomes" id="UP000770015">
    <property type="component" value="Unassembled WGS sequence"/>
</dbReference>
<dbReference type="EMBL" id="JAGSXJ010000046">
    <property type="protein sequence ID" value="KAH6662426.1"/>
    <property type="molecule type" value="Genomic_DNA"/>
</dbReference>
<keyword evidence="4 8" id="KW-0479">Metal-binding</keyword>
<proteinExistence type="inferred from homology"/>
<dbReference type="PANTHER" id="PTHR24305:SF187">
    <property type="entry name" value="P450, PUTATIVE (EUROFUNG)-RELATED"/>
    <property type="match status" value="1"/>
</dbReference>
<dbReference type="SUPFAM" id="SSF48264">
    <property type="entry name" value="Cytochrome P450"/>
    <property type="match status" value="1"/>
</dbReference>
<keyword evidence="6 8" id="KW-0408">Iron</keyword>
<dbReference type="PRINTS" id="PR00385">
    <property type="entry name" value="P450"/>
</dbReference>
<dbReference type="GO" id="GO:0005506">
    <property type="term" value="F:iron ion binding"/>
    <property type="evidence" value="ECO:0007669"/>
    <property type="project" value="InterPro"/>
</dbReference>
<keyword evidence="5" id="KW-0560">Oxidoreductase</keyword>
<keyword evidence="9" id="KW-1133">Transmembrane helix</keyword>
<comment type="cofactor">
    <cofactor evidence="1 8">
        <name>heme</name>
        <dbReference type="ChEBI" id="CHEBI:30413"/>
    </cofactor>
</comment>
<keyword evidence="3 8" id="KW-0349">Heme</keyword>
<protein>
    <submittedName>
        <fullName evidence="10">Cytochrome P450</fullName>
    </submittedName>
</protein>
<evidence type="ECO:0000256" key="2">
    <source>
        <dbReference type="ARBA" id="ARBA00010617"/>
    </source>
</evidence>
<evidence type="ECO:0000256" key="6">
    <source>
        <dbReference type="ARBA" id="ARBA00023004"/>
    </source>
</evidence>
<evidence type="ECO:0000256" key="7">
    <source>
        <dbReference type="ARBA" id="ARBA00023033"/>
    </source>
</evidence>
<dbReference type="GO" id="GO:0016705">
    <property type="term" value="F:oxidoreductase activity, acting on paired donors, with incorporation or reduction of molecular oxygen"/>
    <property type="evidence" value="ECO:0007669"/>
    <property type="project" value="InterPro"/>
</dbReference>
<sequence length="559" mass="63078">MIEFVLQTAACFGRDVNLSCIIASTAGLMSHHLYFIKGNHTSNTRDIVAVHLVALSLLLYKTLSTYGISQGLLVYLAISSAYFAALFTSIGVYRVFFHPLRHVPGPFALKVTQLYMPWLGRDGQLHRKFLRLHEEYGDFVRVGPNSVAILHEDALTAIHGARSPCSKKGMGFYESLHYGGCYNLDSITDREQHRDRRAIWDKALSVNALKGYEAGTRNVVRSWLGRLEEVAGRPIDTSHYATLIAFDNMGGIGFSADFGTVREGREDKTLELLQITFGTAASLGHVYWPMALMMNMPKFGMQHEFEQMGVRMADERLNGNSEDKHDMLKYFLADLNSEKPRSMVNMTTVYADSLGILVAATDTVASALSLVFYHLARDATLRQKLYNEVAPLHGKTLPDEFVTSDLDTVSLFEGLVNEALRLNAPTPIGGPRSPPSEGITIAGTFFPAGTILYTPTQAYHSSERYFVRPHEFIPERWTTRPELVLNRKAFFPFHMGRYDCVGKKLAKNVIRTCIAYTIYNYDFHFAPGEDGRRFRNEEHWNMIVKQARLDCVFTKREHV</sequence>
<dbReference type="InterPro" id="IPR002401">
    <property type="entry name" value="Cyt_P450_E_grp-I"/>
</dbReference>
<keyword evidence="9" id="KW-0472">Membrane</keyword>
<evidence type="ECO:0000313" key="10">
    <source>
        <dbReference type="EMBL" id="KAH6662426.1"/>
    </source>
</evidence>
<gene>
    <name evidence="10" type="ORF">F5X68DRAFT_251921</name>
</gene>
<evidence type="ECO:0000256" key="4">
    <source>
        <dbReference type="ARBA" id="ARBA00022723"/>
    </source>
</evidence>
<evidence type="ECO:0000313" key="11">
    <source>
        <dbReference type="Proteomes" id="UP000770015"/>
    </source>
</evidence>
<dbReference type="GO" id="GO:0004497">
    <property type="term" value="F:monooxygenase activity"/>
    <property type="evidence" value="ECO:0007669"/>
    <property type="project" value="UniProtKB-KW"/>
</dbReference>
<dbReference type="InterPro" id="IPR036396">
    <property type="entry name" value="Cyt_P450_sf"/>
</dbReference>
<keyword evidence="9" id="KW-0812">Transmembrane</keyword>
<organism evidence="10 11">
    <name type="scientific">Plectosphaerella plurivora</name>
    <dbReference type="NCBI Taxonomy" id="936078"/>
    <lineage>
        <taxon>Eukaryota</taxon>
        <taxon>Fungi</taxon>
        <taxon>Dikarya</taxon>
        <taxon>Ascomycota</taxon>
        <taxon>Pezizomycotina</taxon>
        <taxon>Sordariomycetes</taxon>
        <taxon>Hypocreomycetidae</taxon>
        <taxon>Glomerellales</taxon>
        <taxon>Plectosphaerellaceae</taxon>
        <taxon>Plectosphaerella</taxon>
    </lineage>
</organism>